<comment type="caution">
    <text evidence="1">The sequence shown here is derived from an EMBL/GenBank/DDBJ whole genome shotgun (WGS) entry which is preliminary data.</text>
</comment>
<protein>
    <submittedName>
        <fullName evidence="1">Uncharacterized protein</fullName>
    </submittedName>
</protein>
<sequence length="110" mass="11833">IDCLAFAVGADTSSGLVTLETIRRVKAELGVNLTLGASNISFGLPDRDVINNTFVAIVIAAGVTCLIVDVARVRPIVLAADLVLANDKRARRYIEAYRQRPRNSLRLLAA</sequence>
<organism evidence="1">
    <name type="scientific">marine sediment metagenome</name>
    <dbReference type="NCBI Taxonomy" id="412755"/>
    <lineage>
        <taxon>unclassified sequences</taxon>
        <taxon>metagenomes</taxon>
        <taxon>ecological metagenomes</taxon>
    </lineage>
</organism>
<proteinExistence type="predicted"/>
<dbReference type="EMBL" id="BARS01030698">
    <property type="protein sequence ID" value="GAG24842.1"/>
    <property type="molecule type" value="Genomic_DNA"/>
</dbReference>
<name>X0WNN9_9ZZZZ</name>
<dbReference type="Gene3D" id="3.20.20.20">
    <property type="entry name" value="Dihydropteroate synthase-like"/>
    <property type="match status" value="1"/>
</dbReference>
<dbReference type="SUPFAM" id="SSF51717">
    <property type="entry name" value="Dihydropteroate synthetase-like"/>
    <property type="match status" value="1"/>
</dbReference>
<gene>
    <name evidence="1" type="ORF">S01H1_47858</name>
</gene>
<feature type="non-terminal residue" evidence="1">
    <location>
        <position position="1"/>
    </location>
</feature>
<reference evidence="1" key="1">
    <citation type="journal article" date="2014" name="Front. Microbiol.">
        <title>High frequency of phylogenetically diverse reductive dehalogenase-homologous genes in deep subseafloor sedimentary metagenomes.</title>
        <authorList>
            <person name="Kawai M."/>
            <person name="Futagami T."/>
            <person name="Toyoda A."/>
            <person name="Takaki Y."/>
            <person name="Nishi S."/>
            <person name="Hori S."/>
            <person name="Arai W."/>
            <person name="Tsubouchi T."/>
            <person name="Morono Y."/>
            <person name="Uchiyama I."/>
            <person name="Ito T."/>
            <person name="Fujiyama A."/>
            <person name="Inagaki F."/>
            <person name="Takami H."/>
        </authorList>
    </citation>
    <scope>NUCLEOTIDE SEQUENCE</scope>
    <source>
        <strain evidence="1">Expedition CK06-06</strain>
    </source>
</reference>
<dbReference type="AlphaFoldDB" id="X0WNN9"/>
<accession>X0WNN9</accession>
<dbReference type="InterPro" id="IPR011005">
    <property type="entry name" value="Dihydropteroate_synth-like_sf"/>
</dbReference>
<evidence type="ECO:0000313" key="1">
    <source>
        <dbReference type="EMBL" id="GAG24842.1"/>
    </source>
</evidence>